<dbReference type="PRINTS" id="PR00313">
    <property type="entry name" value="CABNDNGRPT"/>
</dbReference>
<dbReference type="AlphaFoldDB" id="A0A951PC71"/>
<dbReference type="SUPFAM" id="SSF51120">
    <property type="entry name" value="beta-Roll"/>
    <property type="match status" value="2"/>
</dbReference>
<dbReference type="PANTHER" id="PTHR38340">
    <property type="entry name" value="S-LAYER PROTEIN"/>
    <property type="match status" value="1"/>
</dbReference>
<keyword evidence="2" id="KW-0964">Secreted</keyword>
<organism evidence="5 6">
    <name type="scientific">Pegethrix bostrychoides GSE-TBD4-15B</name>
    <dbReference type="NCBI Taxonomy" id="2839662"/>
    <lineage>
        <taxon>Bacteria</taxon>
        <taxon>Bacillati</taxon>
        <taxon>Cyanobacteriota</taxon>
        <taxon>Cyanophyceae</taxon>
        <taxon>Oculatellales</taxon>
        <taxon>Oculatellaceae</taxon>
        <taxon>Pegethrix</taxon>
    </lineage>
</organism>
<dbReference type="Gene3D" id="2.150.10.10">
    <property type="entry name" value="Serralysin-like metalloprotease, C-terminal"/>
    <property type="match status" value="3"/>
</dbReference>
<evidence type="ECO:0000313" key="5">
    <source>
        <dbReference type="EMBL" id="MBW4466748.1"/>
    </source>
</evidence>
<dbReference type="Gene3D" id="2.60.120.200">
    <property type="match status" value="1"/>
</dbReference>
<feature type="domain" description="DUF4347" evidence="4">
    <location>
        <begin position="10"/>
        <end position="171"/>
    </location>
</feature>
<feature type="region of interest" description="Disordered" evidence="3">
    <location>
        <begin position="774"/>
        <end position="799"/>
    </location>
</feature>
<feature type="region of interest" description="Disordered" evidence="3">
    <location>
        <begin position="843"/>
        <end position="893"/>
    </location>
</feature>
<dbReference type="GO" id="GO:0005509">
    <property type="term" value="F:calcium ion binding"/>
    <property type="evidence" value="ECO:0007669"/>
    <property type="project" value="InterPro"/>
</dbReference>
<accession>A0A951PC71</accession>
<dbReference type="Pfam" id="PF14252">
    <property type="entry name" value="DUF4347"/>
    <property type="match status" value="1"/>
</dbReference>
<dbReference type="GO" id="GO:0005576">
    <property type="term" value="C:extracellular region"/>
    <property type="evidence" value="ECO:0007669"/>
    <property type="project" value="UniProtKB-SubCell"/>
</dbReference>
<feature type="compositionally biased region" description="Basic and acidic residues" evidence="3">
    <location>
        <begin position="781"/>
        <end position="793"/>
    </location>
</feature>
<comment type="caution">
    <text evidence="5">The sequence shown here is derived from an EMBL/GenBank/DDBJ whole genome shotgun (WGS) entry which is preliminary data.</text>
</comment>
<feature type="compositionally biased region" description="Polar residues" evidence="3">
    <location>
        <begin position="558"/>
        <end position="576"/>
    </location>
</feature>
<feature type="compositionally biased region" description="Basic and acidic residues" evidence="3">
    <location>
        <begin position="880"/>
        <end position="893"/>
    </location>
</feature>
<feature type="region of interest" description="Disordered" evidence="3">
    <location>
        <begin position="723"/>
        <end position="748"/>
    </location>
</feature>
<reference evidence="5" key="1">
    <citation type="submission" date="2021-05" db="EMBL/GenBank/DDBJ databases">
        <authorList>
            <person name="Pietrasiak N."/>
            <person name="Ward R."/>
            <person name="Stajich J.E."/>
            <person name="Kurbessoian T."/>
        </authorList>
    </citation>
    <scope>NUCLEOTIDE SEQUENCE</scope>
    <source>
        <strain evidence="5">GSE-TBD4-15B</strain>
    </source>
</reference>
<evidence type="ECO:0000256" key="3">
    <source>
        <dbReference type="SAM" id="MobiDB-lite"/>
    </source>
</evidence>
<dbReference type="PANTHER" id="PTHR38340:SF1">
    <property type="entry name" value="S-LAYER PROTEIN"/>
    <property type="match status" value="1"/>
</dbReference>
<reference evidence="5" key="2">
    <citation type="journal article" date="2022" name="Microbiol. Resour. Announc.">
        <title>Metagenome Sequencing to Explore Phylogenomics of Terrestrial Cyanobacteria.</title>
        <authorList>
            <person name="Ward R.D."/>
            <person name="Stajich J.E."/>
            <person name="Johansen J.R."/>
            <person name="Huntemann M."/>
            <person name="Clum A."/>
            <person name="Foster B."/>
            <person name="Foster B."/>
            <person name="Roux S."/>
            <person name="Palaniappan K."/>
            <person name="Varghese N."/>
            <person name="Mukherjee S."/>
            <person name="Reddy T.B.K."/>
            <person name="Daum C."/>
            <person name="Copeland A."/>
            <person name="Chen I.A."/>
            <person name="Ivanova N.N."/>
            <person name="Kyrpides N.C."/>
            <person name="Shapiro N."/>
            <person name="Eloe-Fadrosh E.A."/>
            <person name="Pietrasiak N."/>
        </authorList>
    </citation>
    <scope>NUCLEOTIDE SEQUENCE</scope>
    <source>
        <strain evidence="5">GSE-TBD4-15B</strain>
    </source>
</reference>
<evidence type="ECO:0000256" key="2">
    <source>
        <dbReference type="ARBA" id="ARBA00022525"/>
    </source>
</evidence>
<dbReference type="Proteomes" id="UP000707356">
    <property type="component" value="Unassembled WGS sequence"/>
</dbReference>
<protein>
    <submittedName>
        <fullName evidence="5">DUF4347 domain-containing protein</fullName>
    </submittedName>
</protein>
<evidence type="ECO:0000259" key="4">
    <source>
        <dbReference type="Pfam" id="PF14252"/>
    </source>
</evidence>
<gene>
    <name evidence="5" type="ORF">KME07_15090</name>
</gene>
<feature type="compositionally biased region" description="Low complexity" evidence="3">
    <location>
        <begin position="854"/>
        <end position="868"/>
    </location>
</feature>
<dbReference type="PROSITE" id="PS00330">
    <property type="entry name" value="HEMOLYSIN_CALCIUM"/>
    <property type="match status" value="2"/>
</dbReference>
<dbReference type="InterPro" id="IPR050557">
    <property type="entry name" value="RTX_toxin/Mannuronan_C5-epim"/>
</dbReference>
<dbReference type="InterPro" id="IPR013320">
    <property type="entry name" value="ConA-like_dom_sf"/>
</dbReference>
<feature type="compositionally biased region" description="Pro residues" evidence="3">
    <location>
        <begin position="590"/>
        <end position="602"/>
    </location>
</feature>
<dbReference type="InterPro" id="IPR011049">
    <property type="entry name" value="Serralysin-like_metalloprot_C"/>
</dbReference>
<dbReference type="SUPFAM" id="SSF49899">
    <property type="entry name" value="Concanavalin A-like lectins/glucanases"/>
    <property type="match status" value="1"/>
</dbReference>
<feature type="region of interest" description="Disordered" evidence="3">
    <location>
        <begin position="558"/>
        <end position="618"/>
    </location>
</feature>
<sequence>MTVREFCRSLLVVDPTVVDYPALLAGVETSSVLILDPNRDGVEQITQALAGQAQLDSLQILSHGQAGAVRLGNSQLSLQSLQRYVADLAIWAKALAGAEILLYGCEVAAGQLGRQFLHGLKALVGAEIAASATPVGSAALGGSWNLNVTTGSITVPMLIAAEARATYAHSLITLVDDTFREATVANPNWLTGVGPVVNPASPPQQPFLTASSSPTGVIPGSPTGAIDAPGDGALRLTNSVLDQASFLLYNSPIDSRQGLTVTFELYAYGGTGADGVSFFLLDGTASPTQAGAFGGSLGYAQKNGIAPGIDGGYLGIGFDEFGNFSSPTDFPGGPVVRTGGSGQLPDSIAIRAGQSTNYQFIPDTATSLPFGIDNPAATTRVAAKRTIKVDLTPEGRLSVRIDGNNDGDFLDPGETSPNLINIDVAGINGAAPPTTLKFGFASGTGDSTNIHEIRNLVVSTLNQEPIAADFAQVVPPSSSSVLVGFSATDPDIADGDSIASFSILTLPPASQGVLYLGDPAQGGTPIAVDATLTPAQIQTVYFQATAGFTASNFTYTATDSRGSSDSTPASVTLSAQPPTPPVDPTDPTNPGTPIPPVTPLPPATGDNLAPDTAPSSLRLPQNTVAQVPGLSGSDPDGTVVAFSIRRLPPAAQGTLYLGNPTQGGTPIAAGQILTPDQIQQVFFQSSTSFSGAQFTYAAIDNQGAGDQTPAVVRLTLASGVQPAGCLPGREREGNDGDNSIKGGRNIDQLAGNGGDDRLSGLACNDVLQGGRGADNLLGGGARDRLDGQQDNDRLAGNSGDDFLNLGLGDDRGSGDKGNDVIYGRRGNDLLQGKGGNDELLAGRGNDEVNGGTNQDFLDGQQGDDQLQGAKGRDVLNGGLGDDRARGGRKADQIAARRGDDVAWGGSGRDLVLGQRGNDKLAGNSQADRLNGGLGNDVLIGGPGNDRLRTGKGSDRIVYRSAEHGVDTIIDFDVAQDVVDLRQVFDRAGYGQSNRFEAYVRLGNSSDGAVLRVDSNGDSSGGFLQLAVFKDLNSSRLTASNFLV</sequence>
<evidence type="ECO:0000256" key="1">
    <source>
        <dbReference type="ARBA" id="ARBA00004613"/>
    </source>
</evidence>
<comment type="subcellular location">
    <subcellularLocation>
        <location evidence="1">Secreted</location>
    </subcellularLocation>
</comment>
<dbReference type="InterPro" id="IPR018511">
    <property type="entry name" value="Hemolysin-typ_Ca-bd_CS"/>
</dbReference>
<proteinExistence type="predicted"/>
<evidence type="ECO:0000313" key="6">
    <source>
        <dbReference type="Proteomes" id="UP000707356"/>
    </source>
</evidence>
<dbReference type="Pfam" id="PF00353">
    <property type="entry name" value="HemolysinCabind"/>
    <property type="match status" value="6"/>
</dbReference>
<dbReference type="InterPro" id="IPR001343">
    <property type="entry name" value="Hemolysn_Ca-bd"/>
</dbReference>
<name>A0A951PC71_9CYAN</name>
<dbReference type="InterPro" id="IPR025592">
    <property type="entry name" value="DUF4347"/>
</dbReference>
<dbReference type="EMBL" id="JAHHHV010000070">
    <property type="protein sequence ID" value="MBW4466748.1"/>
    <property type="molecule type" value="Genomic_DNA"/>
</dbReference>